<protein>
    <submittedName>
        <fullName evidence="2">Uncharacterized protein</fullName>
    </submittedName>
</protein>
<gene>
    <name evidence="2" type="ORF">B9Z55_027110</name>
</gene>
<dbReference type="AlphaFoldDB" id="A0A2G5SIY8"/>
<evidence type="ECO:0000256" key="1">
    <source>
        <dbReference type="SAM" id="MobiDB-lite"/>
    </source>
</evidence>
<feature type="compositionally biased region" description="Polar residues" evidence="1">
    <location>
        <begin position="28"/>
        <end position="38"/>
    </location>
</feature>
<dbReference type="Proteomes" id="UP000230233">
    <property type="component" value="Unassembled WGS sequence"/>
</dbReference>
<sequence>MQGIDPKSQTTKKLQTKEKPLAKKIPTTEKTPTMEKNQTTQRIRIKKKNRTTKKPLRSCNPKTSAPSSNSIWCFIGPLYSPRTLSGPTKAPLWLLMISNNSFPVGFRIDHHV</sequence>
<reference evidence="3" key="1">
    <citation type="submission" date="2017-10" db="EMBL/GenBank/DDBJ databases">
        <title>Rapid genome shrinkage in a self-fertile nematode reveals novel sperm competition proteins.</title>
        <authorList>
            <person name="Yin D."/>
            <person name="Schwarz E.M."/>
            <person name="Thomas C.G."/>
            <person name="Felde R.L."/>
            <person name="Korf I.F."/>
            <person name="Cutter A.D."/>
            <person name="Schartner C.M."/>
            <person name="Ralston E.J."/>
            <person name="Meyer B.J."/>
            <person name="Haag E.S."/>
        </authorList>
    </citation>
    <scope>NUCLEOTIDE SEQUENCE [LARGE SCALE GENOMIC DNA]</scope>
    <source>
        <strain evidence="3">JU1422</strain>
    </source>
</reference>
<evidence type="ECO:0000313" key="2">
    <source>
        <dbReference type="EMBL" id="PIC14987.1"/>
    </source>
</evidence>
<organism evidence="2 3">
    <name type="scientific">Caenorhabditis nigoni</name>
    <dbReference type="NCBI Taxonomy" id="1611254"/>
    <lineage>
        <taxon>Eukaryota</taxon>
        <taxon>Metazoa</taxon>
        <taxon>Ecdysozoa</taxon>
        <taxon>Nematoda</taxon>
        <taxon>Chromadorea</taxon>
        <taxon>Rhabditida</taxon>
        <taxon>Rhabditina</taxon>
        <taxon>Rhabditomorpha</taxon>
        <taxon>Rhabditoidea</taxon>
        <taxon>Rhabditidae</taxon>
        <taxon>Peloderinae</taxon>
        <taxon>Caenorhabditis</taxon>
    </lineage>
</organism>
<comment type="caution">
    <text evidence="2">The sequence shown here is derived from an EMBL/GenBank/DDBJ whole genome shotgun (WGS) entry which is preliminary data.</text>
</comment>
<evidence type="ECO:0000313" key="3">
    <source>
        <dbReference type="Proteomes" id="UP000230233"/>
    </source>
</evidence>
<name>A0A2G5SIY8_9PELO</name>
<proteinExistence type="predicted"/>
<dbReference type="EMBL" id="PDUG01000007">
    <property type="protein sequence ID" value="PIC14987.1"/>
    <property type="molecule type" value="Genomic_DNA"/>
</dbReference>
<accession>A0A2G5SIY8</accession>
<feature type="compositionally biased region" description="Basic residues" evidence="1">
    <location>
        <begin position="43"/>
        <end position="56"/>
    </location>
</feature>
<keyword evidence="3" id="KW-1185">Reference proteome</keyword>
<feature type="region of interest" description="Disordered" evidence="1">
    <location>
        <begin position="1"/>
        <end position="66"/>
    </location>
</feature>